<organism evidence="1 2">
    <name type="scientific">Aspergillus oryzae (strain ATCC 42149 / RIB 40)</name>
    <name type="common">Yellow koji mold</name>
    <dbReference type="NCBI Taxonomy" id="510516"/>
    <lineage>
        <taxon>Eukaryota</taxon>
        <taxon>Fungi</taxon>
        <taxon>Dikarya</taxon>
        <taxon>Ascomycota</taxon>
        <taxon>Pezizomycotina</taxon>
        <taxon>Eurotiomycetes</taxon>
        <taxon>Eurotiomycetidae</taxon>
        <taxon>Eurotiales</taxon>
        <taxon>Aspergillaceae</taxon>
        <taxon>Aspergillus</taxon>
        <taxon>Aspergillus subgen. Circumdati</taxon>
    </lineage>
</organism>
<keyword evidence="2" id="KW-1185">Reference proteome</keyword>
<dbReference type="VEuPathDB" id="FungiDB:AO090120000262"/>
<dbReference type="OMA" id="NHAYEVH"/>
<sequence>MRCDDPKCGCQPYPRKNRKVEIVLYGDQPDQFCPLNQQGSSIDVIFDPIGNAMILREIINDPTRKYTFWNFSVQLDAANLHFMNLEGLADGSLILTVRIRSSACAVRGSMISVKEKISGFAPPRLKSKLYNDLYVVVYLCDWPRQTLQLFLPEERLVEWKTVALILKSFGRITADQWSDMVWMKDRPSVAGLNWRAIERDVKIYKNRLAELKAKGKQKYAIEASRDNLPKRNRSNSIGRLS</sequence>
<proteinExistence type="predicted"/>
<gene>
    <name evidence="1" type="ORF">AO090120000262</name>
</gene>
<dbReference type="GeneID" id="5996256"/>
<evidence type="ECO:0000313" key="1">
    <source>
        <dbReference type="EMBL" id="BAE62864.1"/>
    </source>
</evidence>
<name>Q2U6F1_ASPOR</name>
<dbReference type="KEGG" id="aor:AO090120000262"/>
<protein>
    <submittedName>
        <fullName evidence="1">DNA, SC113</fullName>
    </submittedName>
</protein>
<reference evidence="1 2" key="1">
    <citation type="journal article" date="2005" name="Nature">
        <title>Genome sequencing and analysis of Aspergillus oryzae.</title>
        <authorList>
            <person name="Machida M."/>
            <person name="Asai K."/>
            <person name="Sano M."/>
            <person name="Tanaka T."/>
            <person name="Kumagai T."/>
            <person name="Terai G."/>
            <person name="Kusumoto K."/>
            <person name="Arima T."/>
            <person name="Akita O."/>
            <person name="Kashiwagi Y."/>
            <person name="Abe K."/>
            <person name="Gomi K."/>
            <person name="Horiuchi H."/>
            <person name="Kitamoto K."/>
            <person name="Kobayashi T."/>
            <person name="Takeuchi M."/>
            <person name="Denning D.W."/>
            <person name="Galagan J.E."/>
            <person name="Nierman W.C."/>
            <person name="Yu J."/>
            <person name="Archer D.B."/>
            <person name="Bennett J.W."/>
            <person name="Bhatnagar D."/>
            <person name="Cleveland T.E."/>
            <person name="Fedorova N.D."/>
            <person name="Gotoh O."/>
            <person name="Horikawa H."/>
            <person name="Hosoyama A."/>
            <person name="Ichinomiya M."/>
            <person name="Igarashi R."/>
            <person name="Iwashita K."/>
            <person name="Juvvadi P.R."/>
            <person name="Kato M."/>
            <person name="Kato Y."/>
            <person name="Kin T."/>
            <person name="Kokubun A."/>
            <person name="Maeda H."/>
            <person name="Maeyama N."/>
            <person name="Maruyama J."/>
            <person name="Nagasaki H."/>
            <person name="Nakajima T."/>
            <person name="Oda K."/>
            <person name="Okada K."/>
            <person name="Paulsen I."/>
            <person name="Sakamoto K."/>
            <person name="Sawano T."/>
            <person name="Takahashi M."/>
            <person name="Takase K."/>
            <person name="Terabayashi Y."/>
            <person name="Wortman J."/>
            <person name="Yamada O."/>
            <person name="Yamagata Y."/>
            <person name="Anazawa H."/>
            <person name="Hata Y."/>
            <person name="Koide Y."/>
            <person name="Komori T."/>
            <person name="Koyama Y."/>
            <person name="Minetoki T."/>
            <person name="Suharnan S."/>
            <person name="Tanaka A."/>
            <person name="Isono K."/>
            <person name="Kuhara S."/>
            <person name="Ogasawara N."/>
            <person name="Kikuchi H."/>
        </authorList>
    </citation>
    <scope>NUCLEOTIDE SEQUENCE [LARGE SCALE GENOMIC DNA]</scope>
    <source>
        <strain evidence="2">ATCC 42149 / RIB 40</strain>
    </source>
</reference>
<dbReference type="EMBL" id="AP007166">
    <property type="protein sequence ID" value="BAE62864.1"/>
    <property type="molecule type" value="Genomic_DNA"/>
</dbReference>
<dbReference type="EMBL" id="BA000053">
    <property type="protein sequence ID" value="BAE62864.1"/>
    <property type="molecule type" value="Genomic_DNA"/>
</dbReference>
<dbReference type="HOGENOM" id="CLU_102594_0_0_1"/>
<accession>Q2U6F1</accession>
<dbReference type="Proteomes" id="UP000006564">
    <property type="component" value="Chromosome 5"/>
</dbReference>
<evidence type="ECO:0000313" key="2">
    <source>
        <dbReference type="Proteomes" id="UP000006564"/>
    </source>
</evidence>
<dbReference type="RefSeq" id="XP_023092478.1">
    <property type="nucleotide sequence ID" value="XM_023237670.1"/>
</dbReference>
<dbReference type="STRING" id="510516.Q2U6F1"/>
<dbReference type="AlphaFoldDB" id="Q2U6F1"/>